<reference evidence="1" key="1">
    <citation type="journal article" date="2012" name="Mol. Plant Microbe Interact.">
        <title>A highly conserved effector in Fusarium oxysporum is required for full virulence on Arabidopsis.</title>
        <authorList>
            <person name="Thatcher L.F."/>
            <person name="Gardiner D.M."/>
            <person name="Kazan K."/>
            <person name="Manners J."/>
        </authorList>
    </citation>
    <scope>NUCLEOTIDE SEQUENCE [LARGE SCALE GENOMIC DNA]</scope>
    <source>
        <strain evidence="1">Fo5176</strain>
    </source>
</reference>
<dbReference type="AlphaFoldDB" id="F9GEH0"/>
<sequence>MSKEQVQEAMTLLSKVTVEQIQSVMQVNQETLSLAMRLSKPSPLECKTWSGANLEVDKALQFGEGPEVFEPFEAYRHGTKAWKGVLQMRKLNNRELGALEHEHLDKSSKYHEAVLKASQKIGIPKTTADINADSLMRTTFNYFLKLGISGAYGSTVSACSSQIDHPIFGHGAVVGVVVGSLFNMASLASTGDWSRFGENTGVIDILPRFSSSSSLKGHFSTMCTAEIYLDEIESFIPKMGS</sequence>
<gene>
    <name evidence="1" type="ORF">FOXB_17054</name>
</gene>
<accession>F9GEH0</accession>
<protein>
    <submittedName>
        <fullName evidence="1">Uncharacterized protein</fullName>
    </submittedName>
</protein>
<proteinExistence type="predicted"/>
<dbReference type="EMBL" id="AFQF01006330">
    <property type="protein sequence ID" value="EGU72438.1"/>
    <property type="molecule type" value="Genomic_DNA"/>
</dbReference>
<evidence type="ECO:0000313" key="1">
    <source>
        <dbReference type="EMBL" id="EGU72438.1"/>
    </source>
</evidence>
<name>F9GEH0_FUSOF</name>
<organism evidence="1">
    <name type="scientific">Fusarium oxysporum (strain Fo5176)</name>
    <name type="common">Fusarium vascular wilt</name>
    <dbReference type="NCBI Taxonomy" id="660025"/>
    <lineage>
        <taxon>Eukaryota</taxon>
        <taxon>Fungi</taxon>
        <taxon>Dikarya</taxon>
        <taxon>Ascomycota</taxon>
        <taxon>Pezizomycotina</taxon>
        <taxon>Sordariomycetes</taxon>
        <taxon>Hypocreomycetidae</taxon>
        <taxon>Hypocreales</taxon>
        <taxon>Nectriaceae</taxon>
        <taxon>Fusarium</taxon>
        <taxon>Fusarium oxysporum species complex</taxon>
    </lineage>
</organism>
<comment type="caution">
    <text evidence="1">The sequence shown here is derived from an EMBL/GenBank/DDBJ whole genome shotgun (WGS) entry which is preliminary data.</text>
</comment>
<dbReference type="OrthoDB" id="5105200at2759"/>